<dbReference type="InterPro" id="IPR004821">
    <property type="entry name" value="Cyt_trans-like"/>
</dbReference>
<protein>
    <recommendedName>
        <fullName evidence="8">Pantothenate synthetase</fullName>
        <shortName evidence="8">PS</shortName>
        <ecNumber evidence="8">6.3.2.1</ecNumber>
    </recommendedName>
    <alternativeName>
        <fullName evidence="8">Pantoate--beta-alanine ligase</fullName>
    </alternativeName>
    <alternativeName>
        <fullName evidence="8">Pantoate-activating enzyme</fullName>
    </alternativeName>
</protein>
<sequence>MQIVKSTAELRQQVRQWRHQGLIVGFVPTMGNLHQGHLSLVEKAKQKADKVIVSIFVNPMQFAPGEDLESYPRTLDQDCQQLDQYQTDLVFCPPLEEIYPCALEDQTRVAVPNITQHHCGSSRPVFFGGITTVVTKLFNLVQPDLAVFGEKDFQQLQVIRKMVHDLCMPIEIIGGELVRESDGLAMSSRNGYLNIHQRSLAPKLRQVLLEAAEKIRTGDVEFDQISEHAKCKLEQLGFKPDYFNIARRNDLEPAGATDKELVILAAAALGQTRLIDNEQIFLQ</sequence>
<feature type="binding site" evidence="8">
    <location>
        <position position="178"/>
    </location>
    <ligand>
        <name>ATP</name>
        <dbReference type="ChEBI" id="CHEBI:30616"/>
    </ligand>
</feature>
<keyword evidence="5 8" id="KW-0547">Nucleotide-binding</keyword>
<dbReference type="FunFam" id="3.40.50.620:FF:000013">
    <property type="entry name" value="Pantothenate synthetase"/>
    <property type="match status" value="1"/>
</dbReference>
<dbReference type="CDD" id="cd00560">
    <property type="entry name" value="PanC"/>
    <property type="match status" value="1"/>
</dbReference>
<dbReference type="UniPathway" id="UPA00028">
    <property type="reaction ID" value="UER00005"/>
</dbReference>
<evidence type="ECO:0000256" key="3">
    <source>
        <dbReference type="ARBA" id="ARBA00022598"/>
    </source>
</evidence>
<dbReference type="Gene3D" id="3.30.1300.10">
    <property type="entry name" value="Pantoate-beta-alanine ligase, C-terminal domain"/>
    <property type="match status" value="1"/>
</dbReference>
<evidence type="ECO:0000313" key="10">
    <source>
        <dbReference type="Proteomes" id="UP000244906"/>
    </source>
</evidence>
<dbReference type="GO" id="GO:0004592">
    <property type="term" value="F:pantoate-beta-alanine ligase activity"/>
    <property type="evidence" value="ECO:0007669"/>
    <property type="project" value="UniProtKB-UniRule"/>
</dbReference>
<feature type="binding site" evidence="8">
    <location>
        <position position="155"/>
    </location>
    <ligand>
        <name>(R)-pantoate</name>
        <dbReference type="ChEBI" id="CHEBI:15980"/>
    </ligand>
</feature>
<dbReference type="InterPro" id="IPR003721">
    <property type="entry name" value="Pantoate_ligase"/>
</dbReference>
<comment type="catalytic activity">
    <reaction evidence="7 8">
        <text>(R)-pantoate + beta-alanine + ATP = (R)-pantothenate + AMP + diphosphate + H(+)</text>
        <dbReference type="Rhea" id="RHEA:10912"/>
        <dbReference type="ChEBI" id="CHEBI:15378"/>
        <dbReference type="ChEBI" id="CHEBI:15980"/>
        <dbReference type="ChEBI" id="CHEBI:29032"/>
        <dbReference type="ChEBI" id="CHEBI:30616"/>
        <dbReference type="ChEBI" id="CHEBI:33019"/>
        <dbReference type="ChEBI" id="CHEBI:57966"/>
        <dbReference type="ChEBI" id="CHEBI:456215"/>
        <dbReference type="EC" id="6.3.2.1"/>
    </reaction>
</comment>
<gene>
    <name evidence="8" type="primary">panC</name>
    <name evidence="9" type="ORF">DC094_04690</name>
</gene>
<evidence type="ECO:0000256" key="1">
    <source>
        <dbReference type="ARBA" id="ARBA00004990"/>
    </source>
</evidence>
<feature type="binding site" evidence="8">
    <location>
        <begin position="186"/>
        <end position="189"/>
    </location>
    <ligand>
        <name>ATP</name>
        <dbReference type="ChEBI" id="CHEBI:30616"/>
    </ligand>
</feature>
<dbReference type="FunFam" id="3.30.1300.10:FF:000001">
    <property type="entry name" value="Pantothenate synthetase"/>
    <property type="match status" value="1"/>
</dbReference>
<comment type="function">
    <text evidence="8">Catalyzes the condensation of pantoate with beta-alanine in an ATP-dependent reaction via a pantoyl-adenylate intermediate.</text>
</comment>
<dbReference type="NCBIfam" id="TIGR00125">
    <property type="entry name" value="cyt_tran_rel"/>
    <property type="match status" value="1"/>
</dbReference>
<comment type="miscellaneous">
    <text evidence="8">The reaction proceeds by a bi uni uni bi ping pong mechanism.</text>
</comment>
<evidence type="ECO:0000256" key="4">
    <source>
        <dbReference type="ARBA" id="ARBA00022655"/>
    </source>
</evidence>
<dbReference type="InterPro" id="IPR042176">
    <property type="entry name" value="Pantoate_ligase_C"/>
</dbReference>
<comment type="subunit">
    <text evidence="8">Homodimer.</text>
</comment>
<feature type="binding site" evidence="8">
    <location>
        <position position="61"/>
    </location>
    <ligand>
        <name>beta-alanine</name>
        <dbReference type="ChEBI" id="CHEBI:57966"/>
    </ligand>
</feature>
<feature type="binding site" evidence="8">
    <location>
        <begin position="30"/>
        <end position="37"/>
    </location>
    <ligand>
        <name>ATP</name>
        <dbReference type="ChEBI" id="CHEBI:30616"/>
    </ligand>
</feature>
<dbReference type="NCBIfam" id="TIGR00018">
    <property type="entry name" value="panC"/>
    <property type="match status" value="1"/>
</dbReference>
<dbReference type="SUPFAM" id="SSF52374">
    <property type="entry name" value="Nucleotidylyl transferase"/>
    <property type="match status" value="1"/>
</dbReference>
<dbReference type="Proteomes" id="UP000244906">
    <property type="component" value="Unassembled WGS sequence"/>
</dbReference>
<dbReference type="GO" id="GO:0015940">
    <property type="term" value="P:pantothenate biosynthetic process"/>
    <property type="evidence" value="ECO:0007669"/>
    <property type="project" value="UniProtKB-UniRule"/>
</dbReference>
<dbReference type="Pfam" id="PF02569">
    <property type="entry name" value="Pantoate_ligase"/>
    <property type="match status" value="1"/>
</dbReference>
<comment type="caution">
    <text evidence="9">The sequence shown here is derived from an EMBL/GenBank/DDBJ whole genome shotgun (WGS) entry which is preliminary data.</text>
</comment>
<accession>A0A2V1H503</accession>
<comment type="subcellular location">
    <subcellularLocation>
        <location evidence="8">Cytoplasm</location>
    </subcellularLocation>
</comment>
<feature type="binding site" evidence="8">
    <location>
        <position position="61"/>
    </location>
    <ligand>
        <name>(R)-pantoate</name>
        <dbReference type="ChEBI" id="CHEBI:15980"/>
    </ligand>
</feature>
<evidence type="ECO:0000256" key="8">
    <source>
        <dbReference type="HAMAP-Rule" id="MF_00158"/>
    </source>
</evidence>
<dbReference type="GO" id="GO:0005829">
    <property type="term" value="C:cytosol"/>
    <property type="evidence" value="ECO:0007669"/>
    <property type="project" value="TreeGrafter"/>
</dbReference>
<dbReference type="RefSeq" id="WP_116685894.1">
    <property type="nucleotide sequence ID" value="NZ_CAWNYD010000001.1"/>
</dbReference>
<evidence type="ECO:0000256" key="7">
    <source>
        <dbReference type="ARBA" id="ARBA00048258"/>
    </source>
</evidence>
<name>A0A2V1H503_9GAMM</name>
<evidence type="ECO:0000256" key="5">
    <source>
        <dbReference type="ARBA" id="ARBA00022741"/>
    </source>
</evidence>
<keyword evidence="10" id="KW-1185">Reference proteome</keyword>
<dbReference type="PANTHER" id="PTHR21299">
    <property type="entry name" value="CYTIDYLATE KINASE/PANTOATE-BETA-ALANINE LIGASE"/>
    <property type="match status" value="1"/>
</dbReference>
<reference evidence="9 10" key="1">
    <citation type="submission" date="2018-04" db="EMBL/GenBank/DDBJ databases">
        <title>Thalassorhabdus spongiae gen. nov., sp. nov., isolated from a marine sponge in South-West Iceland.</title>
        <authorList>
            <person name="Knobloch S."/>
            <person name="Daussin A."/>
            <person name="Johannsson R."/>
            <person name="Marteinsson V.T."/>
        </authorList>
    </citation>
    <scope>NUCLEOTIDE SEQUENCE [LARGE SCALE GENOMIC DNA]</scope>
    <source>
        <strain evidence="9 10">Hp12</strain>
    </source>
</reference>
<organism evidence="9 10">
    <name type="scientific">Pelagibaculum spongiae</name>
    <dbReference type="NCBI Taxonomy" id="2080658"/>
    <lineage>
        <taxon>Bacteria</taxon>
        <taxon>Pseudomonadati</taxon>
        <taxon>Pseudomonadota</taxon>
        <taxon>Gammaproteobacteria</taxon>
        <taxon>Oceanospirillales</taxon>
        <taxon>Pelagibaculum</taxon>
    </lineage>
</organism>
<feature type="active site" description="Proton donor" evidence="8">
    <location>
        <position position="37"/>
    </location>
</feature>
<dbReference type="GO" id="GO:0005524">
    <property type="term" value="F:ATP binding"/>
    <property type="evidence" value="ECO:0007669"/>
    <property type="project" value="UniProtKB-KW"/>
</dbReference>
<dbReference type="AlphaFoldDB" id="A0A2V1H503"/>
<evidence type="ECO:0000256" key="6">
    <source>
        <dbReference type="ARBA" id="ARBA00022840"/>
    </source>
</evidence>
<keyword evidence="3 8" id="KW-0436">Ligase</keyword>
<dbReference type="Gene3D" id="3.40.50.620">
    <property type="entry name" value="HUPs"/>
    <property type="match status" value="1"/>
</dbReference>
<keyword evidence="8" id="KW-0963">Cytoplasm</keyword>
<feature type="binding site" evidence="8">
    <location>
        <begin position="149"/>
        <end position="152"/>
    </location>
    <ligand>
        <name>ATP</name>
        <dbReference type="ChEBI" id="CHEBI:30616"/>
    </ligand>
</feature>
<proteinExistence type="inferred from homology"/>
<evidence type="ECO:0000256" key="2">
    <source>
        <dbReference type="ARBA" id="ARBA00009256"/>
    </source>
</evidence>
<dbReference type="OrthoDB" id="9773087at2"/>
<dbReference type="EMBL" id="QDDL01000001">
    <property type="protein sequence ID" value="PVZ72308.1"/>
    <property type="molecule type" value="Genomic_DNA"/>
</dbReference>
<evidence type="ECO:0000313" key="9">
    <source>
        <dbReference type="EMBL" id="PVZ72308.1"/>
    </source>
</evidence>
<keyword evidence="4 8" id="KW-0566">Pantothenate biosynthesis</keyword>
<dbReference type="InterPro" id="IPR014729">
    <property type="entry name" value="Rossmann-like_a/b/a_fold"/>
</dbReference>
<comment type="pathway">
    <text evidence="1 8">Cofactor biosynthesis; (R)-pantothenate biosynthesis; (R)-pantothenate from (R)-pantoate and beta-alanine: step 1/1.</text>
</comment>
<dbReference type="EC" id="6.3.2.1" evidence="8"/>
<dbReference type="HAMAP" id="MF_00158">
    <property type="entry name" value="PanC"/>
    <property type="match status" value="1"/>
</dbReference>
<dbReference type="PANTHER" id="PTHR21299:SF1">
    <property type="entry name" value="PANTOATE--BETA-ALANINE LIGASE"/>
    <property type="match status" value="1"/>
</dbReference>
<keyword evidence="6 8" id="KW-0067">ATP-binding</keyword>
<comment type="similarity">
    <text evidence="2 8">Belongs to the pantothenate synthetase family.</text>
</comment>